<organism evidence="2 3">
    <name type="scientific">Streptomyces yunnanensis</name>
    <dbReference type="NCBI Taxonomy" id="156453"/>
    <lineage>
        <taxon>Bacteria</taxon>
        <taxon>Bacillati</taxon>
        <taxon>Actinomycetota</taxon>
        <taxon>Actinomycetes</taxon>
        <taxon>Kitasatosporales</taxon>
        <taxon>Streptomycetaceae</taxon>
        <taxon>Streptomyces</taxon>
    </lineage>
</organism>
<accession>A0ABY8AGL8</accession>
<dbReference type="EMBL" id="CP095749">
    <property type="protein sequence ID" value="WEB44137.1"/>
    <property type="molecule type" value="Genomic_DNA"/>
</dbReference>
<sequence>MNKPLYTLESEAATQLKNLGYNASVHDLVVQAAHKELNRFAQHEGEAVQMWGWDPNSLHDADRYRISQLVRSFTFQEQRIVAALKRLDEQFRYYIASSPQARAQAEAFVDSLNQAAAHRAIDGVARGLDGAAALWFTKDKRDQAAKDLVAKWKQKTSETDAHFPRTPEELDESDENGAFKPEGLCKREAYEQGEQLVSQVIADHLKVGPFTKLAEELVKPIIKIWHGGDTGREPDEIRDYDPEGDDLADTYLRPLFRRIHTVNSIVDFHDPEIARELGRRSNAFNSDPWDEQGNERPEDTSFKGSGVDVDLWRLKDHGYPTKRIPDGLLYDLVDIALAVQAEYQLQCFFVDRELAKVIETRGKEEQWLYQKTADWAAELAKAKQKEIDRWSFWGDVLGMVSAVAGVLTFIPGVSVIAGPIAAVTAAASLGLHAKAISLKGKVDAADGVTLAADVLAALPVVGAVAKGAKGAWAAARLNKVANVIVSNSGRAFVGAIASKSASDAARVFDYLGKKGAQVVTGTVIESKIPGKVLQGAVALTTQVPTAIDWATPVDQVAKDTAAGTVLTANIGQTIGEWDTVGAFTKKAGTRSLETFGNFFKALAKAH</sequence>
<evidence type="ECO:0000313" key="3">
    <source>
        <dbReference type="Proteomes" id="UP001218629"/>
    </source>
</evidence>
<evidence type="ECO:0000313" key="2">
    <source>
        <dbReference type="EMBL" id="WEB44137.1"/>
    </source>
</evidence>
<proteinExistence type="predicted"/>
<keyword evidence="3" id="KW-1185">Reference proteome</keyword>
<feature type="compositionally biased region" description="Basic and acidic residues" evidence="1">
    <location>
        <begin position="156"/>
        <end position="168"/>
    </location>
</feature>
<dbReference type="RefSeq" id="WP_275310382.1">
    <property type="nucleotide sequence ID" value="NZ_CP095749.1"/>
</dbReference>
<dbReference type="Proteomes" id="UP001218629">
    <property type="component" value="Chromosome"/>
</dbReference>
<name>A0ABY8AGL8_9ACTN</name>
<evidence type="ECO:0000256" key="1">
    <source>
        <dbReference type="SAM" id="MobiDB-lite"/>
    </source>
</evidence>
<gene>
    <name evidence="2" type="ORF">MOV08_35860</name>
</gene>
<feature type="region of interest" description="Disordered" evidence="1">
    <location>
        <begin position="156"/>
        <end position="178"/>
    </location>
</feature>
<reference evidence="2 3" key="1">
    <citation type="submission" date="2022-03" db="EMBL/GenBank/DDBJ databases">
        <title>Streptomyces yunnanensis P86,complete genome.</title>
        <authorList>
            <person name="Chen S."/>
            <person name="Zhang Q."/>
        </authorList>
    </citation>
    <scope>NUCLEOTIDE SEQUENCE [LARGE SCALE GENOMIC DNA]</scope>
    <source>
        <strain evidence="2 3">P86</strain>
    </source>
</reference>
<protein>
    <submittedName>
        <fullName evidence="2">Uncharacterized protein</fullName>
    </submittedName>
</protein>